<proteinExistence type="predicted"/>
<sequence>MIKENGKKGNQKVTGAKASNSIKNQRKGHLTSDKRLEGKRKGTTKSKNKARSRRMLKGFKVKTRGLLGGLRFGKSKKGKTSEVKDLKKDGVVSKNDQVKENNQDDFKVKENNKGNQVENSSGTLIMLGS</sequence>
<gene>
    <name evidence="1" type="ORF">MENTE1834_LOCUS9639</name>
</gene>
<accession>A0ACB0Y9Q6</accession>
<protein>
    <submittedName>
        <fullName evidence="1">Uncharacterized protein</fullName>
    </submittedName>
</protein>
<dbReference type="Proteomes" id="UP001497535">
    <property type="component" value="Unassembled WGS sequence"/>
</dbReference>
<keyword evidence="2" id="KW-1185">Reference proteome</keyword>
<evidence type="ECO:0000313" key="1">
    <source>
        <dbReference type="EMBL" id="CAK5038508.1"/>
    </source>
</evidence>
<dbReference type="EMBL" id="CAVMJV010000009">
    <property type="protein sequence ID" value="CAK5038508.1"/>
    <property type="molecule type" value="Genomic_DNA"/>
</dbReference>
<organism evidence="1 2">
    <name type="scientific">Meloidogyne enterolobii</name>
    <name type="common">Root-knot nematode worm</name>
    <name type="synonym">Meloidogyne mayaguensis</name>
    <dbReference type="NCBI Taxonomy" id="390850"/>
    <lineage>
        <taxon>Eukaryota</taxon>
        <taxon>Metazoa</taxon>
        <taxon>Ecdysozoa</taxon>
        <taxon>Nematoda</taxon>
        <taxon>Chromadorea</taxon>
        <taxon>Rhabditida</taxon>
        <taxon>Tylenchina</taxon>
        <taxon>Tylenchomorpha</taxon>
        <taxon>Tylenchoidea</taxon>
        <taxon>Meloidogynidae</taxon>
        <taxon>Meloidogyninae</taxon>
        <taxon>Meloidogyne</taxon>
    </lineage>
</organism>
<evidence type="ECO:0000313" key="2">
    <source>
        <dbReference type="Proteomes" id="UP001497535"/>
    </source>
</evidence>
<comment type="caution">
    <text evidence="1">The sequence shown here is derived from an EMBL/GenBank/DDBJ whole genome shotgun (WGS) entry which is preliminary data.</text>
</comment>
<name>A0ACB0Y9Q6_MELEN</name>
<reference evidence="1" key="1">
    <citation type="submission" date="2023-11" db="EMBL/GenBank/DDBJ databases">
        <authorList>
            <person name="Poullet M."/>
        </authorList>
    </citation>
    <scope>NUCLEOTIDE SEQUENCE</scope>
    <source>
        <strain evidence="1">E1834</strain>
    </source>
</reference>